<gene>
    <name evidence="2" type="ORF">METZ01_LOCUS370657</name>
</gene>
<protein>
    <recommendedName>
        <fullName evidence="1">Protein kinase domain-containing protein</fullName>
    </recommendedName>
</protein>
<feature type="non-terminal residue" evidence="2">
    <location>
        <position position="167"/>
    </location>
</feature>
<dbReference type="InterPro" id="IPR011009">
    <property type="entry name" value="Kinase-like_dom_sf"/>
</dbReference>
<feature type="domain" description="Protein kinase" evidence="1">
    <location>
        <begin position="1"/>
        <end position="167"/>
    </location>
</feature>
<name>A0A382T710_9ZZZZ</name>
<evidence type="ECO:0000313" key="2">
    <source>
        <dbReference type="EMBL" id="SVD17803.1"/>
    </source>
</evidence>
<dbReference type="SUPFAM" id="SSF56112">
    <property type="entry name" value="Protein kinase-like (PK-like)"/>
    <property type="match status" value="1"/>
</dbReference>
<dbReference type="GO" id="GO:0005524">
    <property type="term" value="F:ATP binding"/>
    <property type="evidence" value="ECO:0007669"/>
    <property type="project" value="InterPro"/>
</dbReference>
<dbReference type="Gene3D" id="1.10.510.10">
    <property type="entry name" value="Transferase(Phosphotransferase) domain 1"/>
    <property type="match status" value="1"/>
</dbReference>
<dbReference type="PROSITE" id="PS50011">
    <property type="entry name" value="PROTEIN_KINASE_DOM"/>
    <property type="match status" value="1"/>
</dbReference>
<accession>A0A382T710</accession>
<evidence type="ECO:0000259" key="1">
    <source>
        <dbReference type="PROSITE" id="PS50011"/>
    </source>
</evidence>
<reference evidence="2" key="1">
    <citation type="submission" date="2018-05" db="EMBL/GenBank/DDBJ databases">
        <authorList>
            <person name="Lanie J.A."/>
            <person name="Ng W.-L."/>
            <person name="Kazmierczak K.M."/>
            <person name="Andrzejewski T.M."/>
            <person name="Davidsen T.M."/>
            <person name="Wayne K.J."/>
            <person name="Tettelin H."/>
            <person name="Glass J.I."/>
            <person name="Rusch D."/>
            <person name="Podicherti R."/>
            <person name="Tsui H.-C.T."/>
            <person name="Winkler M.E."/>
        </authorList>
    </citation>
    <scope>NUCLEOTIDE SEQUENCE</scope>
</reference>
<dbReference type="GO" id="GO:0004672">
    <property type="term" value="F:protein kinase activity"/>
    <property type="evidence" value="ECO:0007669"/>
    <property type="project" value="InterPro"/>
</dbReference>
<proteinExistence type="predicted"/>
<dbReference type="EMBL" id="UINC01134327">
    <property type="protein sequence ID" value="SVD17803.1"/>
    <property type="molecule type" value="Genomic_DNA"/>
</dbReference>
<dbReference type="Pfam" id="PF00069">
    <property type="entry name" value="Pkinase"/>
    <property type="match status" value="1"/>
</dbReference>
<dbReference type="InterPro" id="IPR000719">
    <property type="entry name" value="Prot_kinase_dom"/>
</dbReference>
<organism evidence="2">
    <name type="scientific">marine metagenome</name>
    <dbReference type="NCBI Taxonomy" id="408172"/>
    <lineage>
        <taxon>unclassified sequences</taxon>
        <taxon>metagenomes</taxon>
        <taxon>ecological metagenomes</taxon>
    </lineage>
</organism>
<sequence>MGFSGPVFRAYDPENELIVAVKAFQLDITPEQAHTLAEQLNRIAQIGLSEPSVVTPLRAGVEDSVAYLVLEYVAMESLDVALRHYAPGATGRAITLITQLASAIDCTRAVGALHGALHPRDVFVAQNSAQVSGFGVVPALEGIGLRAPVRRPYAAPERVRGGDWGPT</sequence>
<dbReference type="AlphaFoldDB" id="A0A382T710"/>